<accession>A0AAX6G2A8</accession>
<keyword evidence="3" id="KW-1185">Reference proteome</keyword>
<reference evidence="2" key="1">
    <citation type="journal article" date="2023" name="GigaByte">
        <title>Genome assembly of the bearded iris, Iris pallida Lam.</title>
        <authorList>
            <person name="Bruccoleri R.E."/>
            <person name="Oakeley E.J."/>
            <person name="Faust A.M.E."/>
            <person name="Altorfer M."/>
            <person name="Dessus-Babus S."/>
            <person name="Burckhardt D."/>
            <person name="Oertli M."/>
            <person name="Naumann U."/>
            <person name="Petersen F."/>
            <person name="Wong J."/>
        </authorList>
    </citation>
    <scope>NUCLEOTIDE SEQUENCE</scope>
    <source>
        <strain evidence="2">GSM-AAB239-AS_SAM_17_03QT</strain>
    </source>
</reference>
<evidence type="ECO:0000313" key="3">
    <source>
        <dbReference type="Proteomes" id="UP001140949"/>
    </source>
</evidence>
<evidence type="ECO:0000313" key="2">
    <source>
        <dbReference type="EMBL" id="KAJ6822617.1"/>
    </source>
</evidence>
<proteinExistence type="predicted"/>
<dbReference type="Proteomes" id="UP001140949">
    <property type="component" value="Unassembled WGS sequence"/>
</dbReference>
<dbReference type="EMBL" id="JANAVB010024000">
    <property type="protein sequence ID" value="KAJ6822617.1"/>
    <property type="molecule type" value="Genomic_DNA"/>
</dbReference>
<name>A0AAX6G2A8_IRIPA</name>
<comment type="caution">
    <text evidence="2">The sequence shown here is derived from an EMBL/GenBank/DDBJ whole genome shotgun (WGS) entry which is preliminary data.</text>
</comment>
<reference evidence="2" key="2">
    <citation type="submission" date="2023-04" db="EMBL/GenBank/DDBJ databases">
        <authorList>
            <person name="Bruccoleri R.E."/>
            <person name="Oakeley E.J."/>
            <person name="Faust A.-M."/>
            <person name="Dessus-Babus S."/>
            <person name="Altorfer M."/>
            <person name="Burckhardt D."/>
            <person name="Oertli M."/>
            <person name="Naumann U."/>
            <person name="Petersen F."/>
            <person name="Wong J."/>
        </authorList>
    </citation>
    <scope>NUCLEOTIDE SEQUENCE</scope>
    <source>
        <strain evidence="2">GSM-AAB239-AS_SAM_17_03QT</strain>
        <tissue evidence="2">Leaf</tissue>
    </source>
</reference>
<feature type="region of interest" description="Disordered" evidence="1">
    <location>
        <begin position="1"/>
        <end position="22"/>
    </location>
</feature>
<organism evidence="2 3">
    <name type="scientific">Iris pallida</name>
    <name type="common">Sweet iris</name>
    <dbReference type="NCBI Taxonomy" id="29817"/>
    <lineage>
        <taxon>Eukaryota</taxon>
        <taxon>Viridiplantae</taxon>
        <taxon>Streptophyta</taxon>
        <taxon>Embryophyta</taxon>
        <taxon>Tracheophyta</taxon>
        <taxon>Spermatophyta</taxon>
        <taxon>Magnoliopsida</taxon>
        <taxon>Liliopsida</taxon>
        <taxon>Asparagales</taxon>
        <taxon>Iridaceae</taxon>
        <taxon>Iridoideae</taxon>
        <taxon>Irideae</taxon>
        <taxon>Iris</taxon>
    </lineage>
</organism>
<evidence type="ECO:0000256" key="1">
    <source>
        <dbReference type="SAM" id="MobiDB-lite"/>
    </source>
</evidence>
<protein>
    <submittedName>
        <fullName evidence="2">Uncharacterized protein</fullName>
    </submittedName>
</protein>
<sequence length="65" mass="7403">MDPDEGVVDGGPVARWRRSSRSGREQIDLTDLKAVTRNSSETRWTDLGDGGCDPAVRWFKIDRRR</sequence>
<dbReference type="AlphaFoldDB" id="A0AAX6G2A8"/>
<gene>
    <name evidence="2" type="ORF">M6B38_386960</name>
</gene>